<comment type="caution">
    <text evidence="1">The sequence shown here is derived from an EMBL/GenBank/DDBJ whole genome shotgun (WGS) entry which is preliminary data.</text>
</comment>
<accession>A0ABY3P6B3</accession>
<organism evidence="1 2">
    <name type="scientific">Lelliottia nimipressuralis</name>
    <dbReference type="NCBI Taxonomy" id="69220"/>
    <lineage>
        <taxon>Bacteria</taxon>
        <taxon>Pseudomonadati</taxon>
        <taxon>Pseudomonadota</taxon>
        <taxon>Gammaproteobacteria</taxon>
        <taxon>Enterobacterales</taxon>
        <taxon>Enterobacteriaceae</taxon>
        <taxon>Lelliottia</taxon>
    </lineage>
</organism>
<proteinExistence type="predicted"/>
<reference evidence="1 2" key="1">
    <citation type="submission" date="2019-08" db="EMBL/GenBank/DDBJ databases">
        <title>The draft genome of Lelliottia nimipressuralis strain CICC 24156.</title>
        <authorList>
            <person name="Wu W."/>
            <person name="Feng Y."/>
            <person name="Zong Z."/>
        </authorList>
    </citation>
    <scope>NUCLEOTIDE SEQUENCE [LARGE SCALE GENOMIC DNA]</scope>
    <source>
        <strain evidence="1 2">CICC 24156</strain>
    </source>
</reference>
<evidence type="ECO:0000313" key="2">
    <source>
        <dbReference type="Proteomes" id="UP000323910"/>
    </source>
</evidence>
<dbReference type="RefSeq" id="WP_129036257.1">
    <property type="nucleotide sequence ID" value="NZ_SDDX01000028.1"/>
</dbReference>
<keyword evidence="2" id="KW-1185">Reference proteome</keyword>
<name>A0ABY3P6B3_9ENTR</name>
<gene>
    <name evidence="1" type="ORF">FZO59_04855</name>
</gene>
<dbReference type="EMBL" id="VTFR01000002">
    <property type="protein sequence ID" value="TYT34967.1"/>
    <property type="molecule type" value="Genomic_DNA"/>
</dbReference>
<dbReference type="Proteomes" id="UP000323910">
    <property type="component" value="Unassembled WGS sequence"/>
</dbReference>
<evidence type="ECO:0000313" key="1">
    <source>
        <dbReference type="EMBL" id="TYT34967.1"/>
    </source>
</evidence>
<protein>
    <submittedName>
        <fullName evidence="1">Uncharacterized protein</fullName>
    </submittedName>
</protein>
<sequence>MKPTKTLPQITHGELEGIKFVLFGIISTCLTEKQNVELSASVSRMVNAVDCLKQNDEIWPDVREDAVSAINHLLPGCIQDE</sequence>